<dbReference type="GO" id="GO:0003700">
    <property type="term" value="F:DNA-binding transcription factor activity"/>
    <property type="evidence" value="ECO:0007669"/>
    <property type="project" value="InterPro"/>
</dbReference>
<dbReference type="PANTHER" id="PTHR33164:SF5">
    <property type="entry name" value="ORGANIC HYDROPEROXIDE RESISTANCE TRANSCRIPTIONAL REGULATOR"/>
    <property type="match status" value="1"/>
</dbReference>
<dbReference type="InterPro" id="IPR039422">
    <property type="entry name" value="MarR/SlyA-like"/>
</dbReference>
<evidence type="ECO:0000256" key="2">
    <source>
        <dbReference type="ARBA" id="ARBA00023015"/>
    </source>
</evidence>
<evidence type="ECO:0000313" key="6">
    <source>
        <dbReference type="EMBL" id="GHF89698.1"/>
    </source>
</evidence>
<dbReference type="RefSeq" id="WP_189769202.1">
    <property type="nucleotide sequence ID" value="NZ_BNCK01000003.1"/>
</dbReference>
<dbReference type="InterPro" id="IPR036390">
    <property type="entry name" value="WH_DNA-bd_sf"/>
</dbReference>
<reference evidence="6" key="2">
    <citation type="submission" date="2020-09" db="EMBL/GenBank/DDBJ databases">
        <authorList>
            <person name="Sun Q."/>
            <person name="Kim S."/>
        </authorList>
    </citation>
    <scope>NUCLEOTIDE SEQUENCE</scope>
    <source>
        <strain evidence="6">KCTC 42731</strain>
    </source>
</reference>
<keyword evidence="2" id="KW-0805">Transcription regulation</keyword>
<dbReference type="CDD" id="cd00090">
    <property type="entry name" value="HTH_ARSR"/>
    <property type="match status" value="1"/>
</dbReference>
<keyword evidence="7" id="KW-1185">Reference proteome</keyword>
<dbReference type="SUPFAM" id="SSF46785">
    <property type="entry name" value="Winged helix' DNA-binding domain"/>
    <property type="match status" value="1"/>
</dbReference>
<dbReference type="PROSITE" id="PS50995">
    <property type="entry name" value="HTH_MARR_2"/>
    <property type="match status" value="1"/>
</dbReference>
<dbReference type="EMBL" id="BNCK01000003">
    <property type="protein sequence ID" value="GHF89698.1"/>
    <property type="molecule type" value="Genomic_DNA"/>
</dbReference>
<dbReference type="GO" id="GO:0005737">
    <property type="term" value="C:cytoplasm"/>
    <property type="evidence" value="ECO:0007669"/>
    <property type="project" value="UniProtKB-SubCell"/>
</dbReference>
<keyword evidence="3" id="KW-0238">DNA-binding</keyword>
<comment type="subcellular location">
    <subcellularLocation>
        <location evidence="1">Cytoplasm</location>
    </subcellularLocation>
</comment>
<evidence type="ECO:0000256" key="1">
    <source>
        <dbReference type="ARBA" id="ARBA00004496"/>
    </source>
</evidence>
<dbReference type="InterPro" id="IPR000835">
    <property type="entry name" value="HTH_MarR-typ"/>
</dbReference>
<evidence type="ECO:0000313" key="7">
    <source>
        <dbReference type="Proteomes" id="UP000623842"/>
    </source>
</evidence>
<sequence length="183" mass="20397">MKENIFNVIERLANLTRQEARVAGSAEGLQPVQQEALHFLSICNKYSDTPIAVTEYLGLTKGTVSQSLKVLESKGLIEKVKDEVDKRITHLKVTSTGLAFIASTSPPEKFTQAISEMPEQDQQTMLTLLKSTLRHYQLASGRKGFGVCKQCKFNQSVKDNFVCGLTEEPLSIKDVELICREYA</sequence>
<dbReference type="InterPro" id="IPR011991">
    <property type="entry name" value="ArsR-like_HTH"/>
</dbReference>
<evidence type="ECO:0000256" key="4">
    <source>
        <dbReference type="ARBA" id="ARBA00023163"/>
    </source>
</evidence>
<dbReference type="InterPro" id="IPR036388">
    <property type="entry name" value="WH-like_DNA-bd_sf"/>
</dbReference>
<dbReference type="Proteomes" id="UP000623842">
    <property type="component" value="Unassembled WGS sequence"/>
</dbReference>
<evidence type="ECO:0000259" key="5">
    <source>
        <dbReference type="PROSITE" id="PS50995"/>
    </source>
</evidence>
<dbReference type="GO" id="GO:0006950">
    <property type="term" value="P:response to stress"/>
    <property type="evidence" value="ECO:0007669"/>
    <property type="project" value="TreeGrafter"/>
</dbReference>
<reference evidence="6" key="1">
    <citation type="journal article" date="2014" name="Int. J. Syst. Evol. Microbiol.">
        <title>Complete genome sequence of Corynebacterium casei LMG S-19264T (=DSM 44701T), isolated from a smear-ripened cheese.</title>
        <authorList>
            <consortium name="US DOE Joint Genome Institute (JGI-PGF)"/>
            <person name="Walter F."/>
            <person name="Albersmeier A."/>
            <person name="Kalinowski J."/>
            <person name="Ruckert C."/>
        </authorList>
    </citation>
    <scope>NUCLEOTIDE SEQUENCE</scope>
    <source>
        <strain evidence="6">KCTC 42731</strain>
    </source>
</reference>
<dbReference type="PANTHER" id="PTHR33164">
    <property type="entry name" value="TRANSCRIPTIONAL REGULATOR, MARR FAMILY"/>
    <property type="match status" value="1"/>
</dbReference>
<gene>
    <name evidence="6" type="ORF">GCM10017161_16980</name>
</gene>
<dbReference type="PROSITE" id="PS01117">
    <property type="entry name" value="HTH_MARR_1"/>
    <property type="match status" value="1"/>
</dbReference>
<dbReference type="InterPro" id="IPR023187">
    <property type="entry name" value="Tscrpt_reg_MarR-type_CS"/>
</dbReference>
<name>A0A919BGK8_9GAMM</name>
<evidence type="ECO:0000256" key="3">
    <source>
        <dbReference type="ARBA" id="ARBA00023125"/>
    </source>
</evidence>
<dbReference type="Pfam" id="PF12802">
    <property type="entry name" value="MarR_2"/>
    <property type="match status" value="1"/>
</dbReference>
<dbReference type="AlphaFoldDB" id="A0A919BGK8"/>
<accession>A0A919BGK8</accession>
<dbReference type="GO" id="GO:0003677">
    <property type="term" value="F:DNA binding"/>
    <property type="evidence" value="ECO:0007669"/>
    <property type="project" value="UniProtKB-KW"/>
</dbReference>
<protein>
    <submittedName>
        <fullName evidence="6">Transcriptional regulator</fullName>
    </submittedName>
</protein>
<dbReference type="Gene3D" id="1.10.10.10">
    <property type="entry name" value="Winged helix-like DNA-binding domain superfamily/Winged helix DNA-binding domain"/>
    <property type="match status" value="1"/>
</dbReference>
<proteinExistence type="predicted"/>
<comment type="caution">
    <text evidence="6">The sequence shown here is derived from an EMBL/GenBank/DDBJ whole genome shotgun (WGS) entry which is preliminary data.</text>
</comment>
<feature type="domain" description="HTH marR-type" evidence="5">
    <location>
        <begin position="2"/>
        <end position="134"/>
    </location>
</feature>
<dbReference type="PRINTS" id="PR00598">
    <property type="entry name" value="HTHMARR"/>
</dbReference>
<keyword evidence="4" id="KW-0804">Transcription</keyword>
<dbReference type="SMART" id="SM00347">
    <property type="entry name" value="HTH_MARR"/>
    <property type="match status" value="1"/>
</dbReference>
<organism evidence="6 7">
    <name type="scientific">Thalassotalea marina</name>
    <dbReference type="NCBI Taxonomy" id="1673741"/>
    <lineage>
        <taxon>Bacteria</taxon>
        <taxon>Pseudomonadati</taxon>
        <taxon>Pseudomonadota</taxon>
        <taxon>Gammaproteobacteria</taxon>
        <taxon>Alteromonadales</taxon>
        <taxon>Colwelliaceae</taxon>
        <taxon>Thalassotalea</taxon>
    </lineage>
</organism>